<feature type="region of interest" description="Disordered" evidence="1">
    <location>
        <begin position="1"/>
        <end position="49"/>
    </location>
</feature>
<accession>A0A8H4PQ29</accession>
<dbReference type="Proteomes" id="UP000557566">
    <property type="component" value="Unassembled WGS sequence"/>
</dbReference>
<name>A0A8H4PQ29_9HYPO</name>
<reference evidence="2 3" key="1">
    <citation type="journal article" date="2020" name="Genome Biol. Evol.">
        <title>A new high-quality draft genome assembly of the Chinese cordyceps Ophiocordyceps sinensis.</title>
        <authorList>
            <person name="Shu R."/>
            <person name="Zhang J."/>
            <person name="Meng Q."/>
            <person name="Zhang H."/>
            <person name="Zhou G."/>
            <person name="Li M."/>
            <person name="Wu P."/>
            <person name="Zhao Y."/>
            <person name="Chen C."/>
            <person name="Qin Q."/>
        </authorList>
    </citation>
    <scope>NUCLEOTIDE SEQUENCE [LARGE SCALE GENOMIC DNA]</scope>
    <source>
        <strain evidence="2 3">IOZ07</strain>
    </source>
</reference>
<evidence type="ECO:0000313" key="2">
    <source>
        <dbReference type="EMBL" id="KAF4508361.1"/>
    </source>
</evidence>
<evidence type="ECO:0000313" key="3">
    <source>
        <dbReference type="Proteomes" id="UP000557566"/>
    </source>
</evidence>
<sequence>MLPSLAVTVPTKETSSAKTLMVSVARGRQRKRQRRTRTPASRKDRRRLTRQVVLQLEPIAVAIAAVRVTQGAEGDGVTGAEDAELRPRLDGFTTAPTDGQRIQDDTG</sequence>
<feature type="compositionally biased region" description="Basic residues" evidence="1">
    <location>
        <begin position="27"/>
        <end position="37"/>
    </location>
</feature>
<comment type="caution">
    <text evidence="2">The sequence shown here is derived from an EMBL/GenBank/DDBJ whole genome shotgun (WGS) entry which is preliminary data.</text>
</comment>
<evidence type="ECO:0000256" key="1">
    <source>
        <dbReference type="SAM" id="MobiDB-lite"/>
    </source>
</evidence>
<protein>
    <submittedName>
        <fullName evidence="2">Uncharacterized protein</fullName>
    </submittedName>
</protein>
<dbReference type="EMBL" id="JAAVMX010000005">
    <property type="protein sequence ID" value="KAF4508361.1"/>
    <property type="molecule type" value="Genomic_DNA"/>
</dbReference>
<feature type="region of interest" description="Disordered" evidence="1">
    <location>
        <begin position="71"/>
        <end position="107"/>
    </location>
</feature>
<organism evidence="2 3">
    <name type="scientific">Ophiocordyceps sinensis</name>
    <dbReference type="NCBI Taxonomy" id="72228"/>
    <lineage>
        <taxon>Eukaryota</taxon>
        <taxon>Fungi</taxon>
        <taxon>Dikarya</taxon>
        <taxon>Ascomycota</taxon>
        <taxon>Pezizomycotina</taxon>
        <taxon>Sordariomycetes</taxon>
        <taxon>Hypocreomycetidae</taxon>
        <taxon>Hypocreales</taxon>
        <taxon>Ophiocordycipitaceae</taxon>
        <taxon>Ophiocordyceps</taxon>
    </lineage>
</organism>
<keyword evidence="3" id="KW-1185">Reference proteome</keyword>
<proteinExistence type="predicted"/>
<dbReference type="AlphaFoldDB" id="A0A8H4PQ29"/>
<gene>
    <name evidence="2" type="ORF">G6O67_004751</name>
</gene>